<sequence length="378" mass="41858">MPLQFTAAASSRITKAGTRTSKRHSPFDRHRRTKPGSQTSTKLSQRDDNHDRRAAEYLGDRLPDMGPSHHISETTLVRNVIQAIQYIQNTMFTDMPDSRTGMNSTRIAEVLNFRRALPPIVSIAHVHMLLDAPMKVEREIVELIDSARLRRLFIPGRGSALAGLGDCLVLVEDWEGVVRNSGPLEEALKEKFIRVVRSNTKTSAVAASHFTTEECSSLVRAGFLVSPSSLAKSTSATINPSIPADAVLEESTDLETCAKRKRSFRDSSMLLSLPNLGPYLRLLSAGRSQMLAILEKSKYREAPLSLLKDRWDGSVEAQTQYGLAKRVRGESSGVLPGRTKKWKELFGMNFRWALEEALGAGLIEMFDTGSVGPGVRRL</sequence>
<reference evidence="1" key="1">
    <citation type="journal article" date="2022" name="bioRxiv">
        <title>Population genetic analysis of Ophidiomyces ophidiicola, the causative agent of snake fungal disease, indicates recent introductions to the USA.</title>
        <authorList>
            <person name="Ladner J.T."/>
            <person name="Palmer J.M."/>
            <person name="Ettinger C.L."/>
            <person name="Stajich J.E."/>
            <person name="Farrell T.M."/>
            <person name="Glorioso B.M."/>
            <person name="Lawson B."/>
            <person name="Price S.J."/>
            <person name="Stengle A.G."/>
            <person name="Grear D.A."/>
            <person name="Lorch J.M."/>
        </authorList>
    </citation>
    <scope>NUCLEOTIDE SEQUENCE</scope>
    <source>
        <strain evidence="1">NWHC 24266-5</strain>
    </source>
</reference>
<gene>
    <name evidence="1" type="ORF">LOY88_005173</name>
</gene>
<proteinExistence type="predicted"/>
<name>A0ACB8URL3_9EURO</name>
<dbReference type="EMBL" id="JALBCA010000087">
    <property type="protein sequence ID" value="KAI2383608.1"/>
    <property type="molecule type" value="Genomic_DNA"/>
</dbReference>
<organism evidence="1">
    <name type="scientific">Ophidiomyces ophidiicola</name>
    <dbReference type="NCBI Taxonomy" id="1387563"/>
    <lineage>
        <taxon>Eukaryota</taxon>
        <taxon>Fungi</taxon>
        <taxon>Dikarya</taxon>
        <taxon>Ascomycota</taxon>
        <taxon>Pezizomycotina</taxon>
        <taxon>Eurotiomycetes</taxon>
        <taxon>Eurotiomycetidae</taxon>
        <taxon>Onygenales</taxon>
        <taxon>Onygenaceae</taxon>
        <taxon>Ophidiomyces</taxon>
    </lineage>
</organism>
<evidence type="ECO:0000313" key="1">
    <source>
        <dbReference type="EMBL" id="KAI2383608.1"/>
    </source>
</evidence>
<comment type="caution">
    <text evidence="1">The sequence shown here is derived from an EMBL/GenBank/DDBJ whole genome shotgun (WGS) entry which is preliminary data.</text>
</comment>
<accession>A0ACB8URL3</accession>
<protein>
    <submittedName>
        <fullName evidence="1">Uncharacterized protein</fullName>
    </submittedName>
</protein>